<dbReference type="Pfam" id="PF14689">
    <property type="entry name" value="SPOB_a"/>
    <property type="match status" value="1"/>
</dbReference>
<keyword evidence="12" id="KW-1185">Reference proteome</keyword>
<dbReference type="InterPro" id="IPR003594">
    <property type="entry name" value="HATPase_dom"/>
</dbReference>
<name>A0ABT4Q5T7_9BACL</name>
<dbReference type="SUPFAM" id="SSF55890">
    <property type="entry name" value="Sporulation response regulatory protein Spo0B"/>
    <property type="match status" value="1"/>
</dbReference>
<feature type="transmembrane region" description="Helical" evidence="9">
    <location>
        <begin position="337"/>
        <end position="358"/>
    </location>
</feature>
<feature type="transmembrane region" description="Helical" evidence="9">
    <location>
        <begin position="12"/>
        <end position="30"/>
    </location>
</feature>
<dbReference type="PROSITE" id="PS50109">
    <property type="entry name" value="HIS_KIN"/>
    <property type="match status" value="1"/>
</dbReference>
<proteinExistence type="predicted"/>
<reference evidence="11 12" key="1">
    <citation type="submission" date="2022-12" db="EMBL/GenBank/DDBJ databases">
        <title>Draft genome sequence of Paenibacillus sp. dW9.</title>
        <authorList>
            <person name="Choi E.-W."/>
            <person name="Kim D.-U."/>
        </authorList>
    </citation>
    <scope>NUCLEOTIDE SEQUENCE [LARGE SCALE GENOMIC DNA]</scope>
    <source>
        <strain evidence="12">dW9</strain>
    </source>
</reference>
<keyword evidence="9" id="KW-0812">Transmembrane</keyword>
<evidence type="ECO:0000256" key="2">
    <source>
        <dbReference type="ARBA" id="ARBA00012438"/>
    </source>
</evidence>
<keyword evidence="6" id="KW-0418">Kinase</keyword>
<evidence type="ECO:0000256" key="9">
    <source>
        <dbReference type="SAM" id="Phobius"/>
    </source>
</evidence>
<dbReference type="InterPro" id="IPR016120">
    <property type="entry name" value="Sig_transdc_His_kin_SpoOB"/>
</dbReference>
<evidence type="ECO:0000259" key="10">
    <source>
        <dbReference type="PROSITE" id="PS50109"/>
    </source>
</evidence>
<evidence type="ECO:0000256" key="3">
    <source>
        <dbReference type="ARBA" id="ARBA00022553"/>
    </source>
</evidence>
<keyword evidence="3" id="KW-0597">Phosphoprotein</keyword>
<evidence type="ECO:0000256" key="1">
    <source>
        <dbReference type="ARBA" id="ARBA00000085"/>
    </source>
</evidence>
<dbReference type="EC" id="2.7.13.3" evidence="2"/>
<dbReference type="Gene3D" id="3.30.565.10">
    <property type="entry name" value="Histidine kinase-like ATPase, C-terminal domain"/>
    <property type="match status" value="1"/>
</dbReference>
<dbReference type="SUPFAM" id="SSF55874">
    <property type="entry name" value="ATPase domain of HSP90 chaperone/DNA topoisomerase II/histidine kinase"/>
    <property type="match status" value="1"/>
</dbReference>
<evidence type="ECO:0000313" key="11">
    <source>
        <dbReference type="EMBL" id="MCZ8512247.1"/>
    </source>
</evidence>
<comment type="caution">
    <text evidence="11">The sequence shown here is derived from an EMBL/GenBank/DDBJ whole genome shotgun (WGS) entry which is preliminary data.</text>
</comment>
<dbReference type="PANTHER" id="PTHR40448">
    <property type="entry name" value="TWO-COMPONENT SENSOR HISTIDINE KINASE"/>
    <property type="match status" value="1"/>
</dbReference>
<dbReference type="RefSeq" id="WP_269880663.1">
    <property type="nucleotide sequence ID" value="NZ_JAQAGZ010000004.1"/>
</dbReference>
<evidence type="ECO:0000313" key="12">
    <source>
        <dbReference type="Proteomes" id="UP001527882"/>
    </source>
</evidence>
<organism evidence="11 12">
    <name type="scientific">Paenibacillus gyeongsangnamensis</name>
    <dbReference type="NCBI Taxonomy" id="3388067"/>
    <lineage>
        <taxon>Bacteria</taxon>
        <taxon>Bacillati</taxon>
        <taxon>Bacillota</taxon>
        <taxon>Bacilli</taxon>
        <taxon>Bacillales</taxon>
        <taxon>Paenibacillaceae</taxon>
        <taxon>Paenibacillus</taxon>
    </lineage>
</organism>
<keyword evidence="5" id="KW-0547">Nucleotide-binding</keyword>
<dbReference type="InterPro" id="IPR036890">
    <property type="entry name" value="HATPase_C_sf"/>
</dbReference>
<dbReference type="SMART" id="SM00387">
    <property type="entry name" value="HATPase_c"/>
    <property type="match status" value="1"/>
</dbReference>
<evidence type="ECO:0000256" key="4">
    <source>
        <dbReference type="ARBA" id="ARBA00022679"/>
    </source>
</evidence>
<keyword evidence="9" id="KW-1133">Transmembrane helix</keyword>
<dbReference type="InterPro" id="IPR039506">
    <property type="entry name" value="SPOB_a"/>
</dbReference>
<dbReference type="Gene3D" id="1.10.287.130">
    <property type="match status" value="1"/>
</dbReference>
<dbReference type="PRINTS" id="PR00344">
    <property type="entry name" value="BCTRLSENSOR"/>
</dbReference>
<accession>A0ABT4Q5T7</accession>
<dbReference type="PANTHER" id="PTHR40448:SF1">
    <property type="entry name" value="TWO-COMPONENT SENSOR HISTIDINE KINASE"/>
    <property type="match status" value="1"/>
</dbReference>
<evidence type="ECO:0000256" key="8">
    <source>
        <dbReference type="ARBA" id="ARBA00023012"/>
    </source>
</evidence>
<keyword evidence="8" id="KW-0902">Two-component regulatory system</keyword>
<keyword evidence="7 11" id="KW-0067">ATP-binding</keyword>
<dbReference type="GO" id="GO:0005524">
    <property type="term" value="F:ATP binding"/>
    <property type="evidence" value="ECO:0007669"/>
    <property type="project" value="UniProtKB-KW"/>
</dbReference>
<dbReference type="InterPro" id="IPR005467">
    <property type="entry name" value="His_kinase_dom"/>
</dbReference>
<keyword evidence="4" id="KW-0808">Transferase</keyword>
<evidence type="ECO:0000256" key="6">
    <source>
        <dbReference type="ARBA" id="ARBA00022777"/>
    </source>
</evidence>
<evidence type="ECO:0000256" key="5">
    <source>
        <dbReference type="ARBA" id="ARBA00022741"/>
    </source>
</evidence>
<evidence type="ECO:0000256" key="7">
    <source>
        <dbReference type="ARBA" id="ARBA00022840"/>
    </source>
</evidence>
<gene>
    <name evidence="11" type="ORF">O9H85_07355</name>
</gene>
<dbReference type="Proteomes" id="UP001527882">
    <property type="component" value="Unassembled WGS sequence"/>
</dbReference>
<comment type="catalytic activity">
    <reaction evidence="1">
        <text>ATP + protein L-histidine = ADP + protein N-phospho-L-histidine.</text>
        <dbReference type="EC" id="2.7.13.3"/>
    </reaction>
</comment>
<sequence length="577" mass="65542">MAFWRSIPLKTSLLFTIIIILLNASYYQHYKEMLIDNQKDKMNLLFKNIEINVDETATGEKFVMDLIGQNLRTAAIAAKLKLNPDISKVTNEELTELKQQIGVDDITLFAPVGDDFVGLKSSDPKELNVSSKGWDTYYEAFKQLYALKDVNVGIGQSLPYYWSGPVDTATTNPTELNIWGYYYDGTTNYIIDPFVHNKTLRKYQDLTGVDDAIDRLLKDNRHTALEIAVLNSDKLLGKKLPVKNPAPSYWFSEREVLFGSYEYRDEEEKKYAESALARNETVFYVTESNGKSVMKSFTPVHTDYLKYNASSGVPLIEITSDYTEISKALNDQLRETVGFMAICTLIVLLLMMAILWVFKRNKALALQDVQEAYVGNIETLFQSVREQRHDFINHIQTIHGLLSIKNYDELQKYTNALVGEIRVVGELINIKDPALIALMQAKLTQADSLHITCEYDFKNMEQLKLSPVRATDMIKILSNLIDNAFDATLALEEPRRKVRVTGEVSNRQLRFSVSNTGPEIPEEWREEIFASGFSTKPKGKNSGLGLHIVKQLVARYKGTVELKCGEGTTEFSIVIQF</sequence>
<dbReference type="Pfam" id="PF02518">
    <property type="entry name" value="HATPase_c"/>
    <property type="match status" value="1"/>
</dbReference>
<protein>
    <recommendedName>
        <fullName evidence="2">histidine kinase</fullName>
        <ecNumber evidence="2">2.7.13.3</ecNumber>
    </recommendedName>
</protein>
<dbReference type="InterPro" id="IPR004358">
    <property type="entry name" value="Sig_transdc_His_kin-like_C"/>
</dbReference>
<feature type="domain" description="Histidine kinase" evidence="10">
    <location>
        <begin position="473"/>
        <end position="577"/>
    </location>
</feature>
<dbReference type="EMBL" id="JAQAGZ010000004">
    <property type="protein sequence ID" value="MCZ8512247.1"/>
    <property type="molecule type" value="Genomic_DNA"/>
</dbReference>
<keyword evidence="9" id="KW-0472">Membrane</keyword>